<comment type="caution">
    <text evidence="1">The sequence shown here is derived from an EMBL/GenBank/DDBJ whole genome shotgun (WGS) entry which is preliminary data.</text>
</comment>
<dbReference type="Proteomes" id="UP000295264">
    <property type="component" value="Unassembled WGS sequence"/>
</dbReference>
<accession>A0A484GIB9</accession>
<sequence length="282" mass="32600">MEEMRRSGGRRGEKRREKWWAQNCRSCSHRRLAWPEAEYPKASRARAGWASSGARISRAEPRGRGRPRLLPCLASLDVQNDKGEPGALLESKSLEILQYLKVPFALSRKDLMPFSNWNHGGCRIEGKAFRNKWRDFTEPEIECLRKKFAQKMLQNARKKLIYEKANHYRTEIQKERMTRKAGKFGVPAGPKWAFLIRITGISGRSERCYSFFVFAASSTALLLSSARLQLRFEECGTTYFMGSENECIYNYCYGKINKKRIALTDNTLLHPLVNMASSTWRI</sequence>
<gene>
    <name evidence="1" type="ORF">DBR06_SOUSAS21310017</name>
</gene>
<dbReference type="AlphaFoldDB" id="A0A484GIB9"/>
<name>A0A484GIB9_SOUCH</name>
<evidence type="ECO:0000313" key="2">
    <source>
        <dbReference type="Proteomes" id="UP000295264"/>
    </source>
</evidence>
<dbReference type="EMBL" id="QWLN02007483">
    <property type="protein sequence ID" value="TEA35392.1"/>
    <property type="molecule type" value="Genomic_DNA"/>
</dbReference>
<evidence type="ECO:0000313" key="1">
    <source>
        <dbReference type="EMBL" id="TEA35392.1"/>
    </source>
</evidence>
<protein>
    <submittedName>
        <fullName evidence="1">Uncharacterized protein</fullName>
    </submittedName>
</protein>
<proteinExistence type="predicted"/>
<organism evidence="1 2">
    <name type="scientific">Sousa chinensis</name>
    <name type="common">Indo-pacific humpbacked dolphin</name>
    <name type="synonym">Steno chinensis</name>
    <dbReference type="NCBI Taxonomy" id="103600"/>
    <lineage>
        <taxon>Eukaryota</taxon>
        <taxon>Metazoa</taxon>
        <taxon>Chordata</taxon>
        <taxon>Craniata</taxon>
        <taxon>Vertebrata</taxon>
        <taxon>Euteleostomi</taxon>
        <taxon>Mammalia</taxon>
        <taxon>Eutheria</taxon>
        <taxon>Laurasiatheria</taxon>
        <taxon>Artiodactyla</taxon>
        <taxon>Whippomorpha</taxon>
        <taxon>Cetacea</taxon>
        <taxon>Odontoceti</taxon>
        <taxon>Delphinidae</taxon>
        <taxon>Sousa</taxon>
    </lineage>
</organism>
<keyword evidence="2" id="KW-1185">Reference proteome</keyword>
<reference evidence="1 2" key="1">
    <citation type="journal article" date="2018" name="Genomics">
        <title>Molecular footprints of inshore aquatic adaptation in Indo-Pacific humpback dolphin (Sousa chinensis).</title>
        <authorList>
            <person name="Ming Y."/>
            <person name="Jian J."/>
            <person name="Yu F."/>
            <person name="Yu X."/>
            <person name="Wang J."/>
            <person name="Liu W."/>
        </authorList>
    </citation>
    <scope>NUCLEOTIDE SEQUENCE [LARGE SCALE GENOMIC DNA]</scope>
    <source>
        <strain evidence="1">MY-2018</strain>
        <tissue evidence="1">Skin</tissue>
    </source>
</reference>